<reference evidence="1" key="1">
    <citation type="journal article" date="2023" name="Mol. Phylogenet. Evol.">
        <title>Genome-scale phylogeny and comparative genomics of the fungal order Sordariales.</title>
        <authorList>
            <person name="Hensen N."/>
            <person name="Bonometti L."/>
            <person name="Westerberg I."/>
            <person name="Brannstrom I.O."/>
            <person name="Guillou S."/>
            <person name="Cros-Aarteil S."/>
            <person name="Calhoun S."/>
            <person name="Haridas S."/>
            <person name="Kuo A."/>
            <person name="Mondo S."/>
            <person name="Pangilinan J."/>
            <person name="Riley R."/>
            <person name="LaButti K."/>
            <person name="Andreopoulos B."/>
            <person name="Lipzen A."/>
            <person name="Chen C."/>
            <person name="Yan M."/>
            <person name="Daum C."/>
            <person name="Ng V."/>
            <person name="Clum A."/>
            <person name="Steindorff A."/>
            <person name="Ohm R.A."/>
            <person name="Martin F."/>
            <person name="Silar P."/>
            <person name="Natvig D.O."/>
            <person name="Lalanne C."/>
            <person name="Gautier V."/>
            <person name="Ament-Velasquez S.L."/>
            <person name="Kruys A."/>
            <person name="Hutchinson M.I."/>
            <person name="Powell A.J."/>
            <person name="Barry K."/>
            <person name="Miller A.N."/>
            <person name="Grigoriev I.V."/>
            <person name="Debuchy R."/>
            <person name="Gladieux P."/>
            <person name="Hiltunen Thoren M."/>
            <person name="Johannesson H."/>
        </authorList>
    </citation>
    <scope>NUCLEOTIDE SEQUENCE</scope>
    <source>
        <strain evidence="1">PSN293</strain>
    </source>
</reference>
<keyword evidence="2" id="KW-1185">Reference proteome</keyword>
<feature type="non-terminal residue" evidence="1">
    <location>
        <position position="1"/>
    </location>
</feature>
<feature type="non-terminal residue" evidence="1">
    <location>
        <position position="108"/>
    </location>
</feature>
<accession>A0AAN6Y1W3</accession>
<comment type="caution">
    <text evidence="1">The sequence shown here is derived from an EMBL/GenBank/DDBJ whole genome shotgun (WGS) entry which is preliminary data.</text>
</comment>
<dbReference type="Proteomes" id="UP001301769">
    <property type="component" value="Unassembled WGS sequence"/>
</dbReference>
<dbReference type="AlphaFoldDB" id="A0AAN6Y1W3"/>
<name>A0AAN6Y1W3_9PEZI</name>
<proteinExistence type="predicted"/>
<evidence type="ECO:0000313" key="2">
    <source>
        <dbReference type="Proteomes" id="UP001301769"/>
    </source>
</evidence>
<evidence type="ECO:0000313" key="1">
    <source>
        <dbReference type="EMBL" id="KAK4208592.1"/>
    </source>
</evidence>
<organism evidence="1 2">
    <name type="scientific">Rhypophila decipiens</name>
    <dbReference type="NCBI Taxonomy" id="261697"/>
    <lineage>
        <taxon>Eukaryota</taxon>
        <taxon>Fungi</taxon>
        <taxon>Dikarya</taxon>
        <taxon>Ascomycota</taxon>
        <taxon>Pezizomycotina</taxon>
        <taxon>Sordariomycetes</taxon>
        <taxon>Sordariomycetidae</taxon>
        <taxon>Sordariales</taxon>
        <taxon>Naviculisporaceae</taxon>
        <taxon>Rhypophila</taxon>
    </lineage>
</organism>
<reference evidence="1" key="2">
    <citation type="submission" date="2023-05" db="EMBL/GenBank/DDBJ databases">
        <authorList>
            <consortium name="Lawrence Berkeley National Laboratory"/>
            <person name="Steindorff A."/>
            <person name="Hensen N."/>
            <person name="Bonometti L."/>
            <person name="Westerberg I."/>
            <person name="Brannstrom I.O."/>
            <person name="Guillou S."/>
            <person name="Cros-Aarteil S."/>
            <person name="Calhoun S."/>
            <person name="Haridas S."/>
            <person name="Kuo A."/>
            <person name="Mondo S."/>
            <person name="Pangilinan J."/>
            <person name="Riley R."/>
            <person name="Labutti K."/>
            <person name="Andreopoulos B."/>
            <person name="Lipzen A."/>
            <person name="Chen C."/>
            <person name="Yanf M."/>
            <person name="Daum C."/>
            <person name="Ng V."/>
            <person name="Clum A."/>
            <person name="Ohm R."/>
            <person name="Martin F."/>
            <person name="Silar P."/>
            <person name="Natvig D."/>
            <person name="Lalanne C."/>
            <person name="Gautier V."/>
            <person name="Ament-Velasquez S.L."/>
            <person name="Kruys A."/>
            <person name="Hutchinson M.I."/>
            <person name="Powell A.J."/>
            <person name="Barry K."/>
            <person name="Miller A.N."/>
            <person name="Grigoriev I.V."/>
            <person name="Debuchy R."/>
            <person name="Gladieux P."/>
            <person name="Thoren M.H."/>
            <person name="Johannesson H."/>
        </authorList>
    </citation>
    <scope>NUCLEOTIDE SEQUENCE</scope>
    <source>
        <strain evidence="1">PSN293</strain>
    </source>
</reference>
<protein>
    <submittedName>
        <fullName evidence="1">Uncharacterized protein</fullName>
    </submittedName>
</protein>
<gene>
    <name evidence="1" type="ORF">QBC37DRAFT_249773</name>
</gene>
<sequence length="108" mass="12082">LIQRQATEIPPTSLYLIEWWPEGCYSGNGQTLNGGEETLGACVNTESLWDEAPPDSAAVRFLFPDDGRKYKWRIFGTNDCSEQLMEGDKDGCINVSKYQRVGAVIVYT</sequence>
<dbReference type="EMBL" id="MU858237">
    <property type="protein sequence ID" value="KAK4208592.1"/>
    <property type="molecule type" value="Genomic_DNA"/>
</dbReference>